<comment type="caution">
    <text evidence="8">The sequence shown here is derived from an EMBL/GenBank/DDBJ whole genome shotgun (WGS) entry which is preliminary data.</text>
</comment>
<keyword evidence="3" id="KW-0285">Flavoprotein</keyword>
<evidence type="ECO:0000313" key="8">
    <source>
        <dbReference type="EMBL" id="PXV68317.1"/>
    </source>
</evidence>
<evidence type="ECO:0000259" key="7">
    <source>
        <dbReference type="Pfam" id="PF02771"/>
    </source>
</evidence>
<organism evidence="8 9">
    <name type="scientific">Sinimarinibacterium flocculans</name>
    <dbReference type="NCBI Taxonomy" id="985250"/>
    <lineage>
        <taxon>Bacteria</taxon>
        <taxon>Pseudomonadati</taxon>
        <taxon>Pseudomonadota</taxon>
        <taxon>Gammaproteobacteria</taxon>
        <taxon>Nevskiales</taxon>
        <taxon>Nevskiaceae</taxon>
        <taxon>Sinimarinibacterium</taxon>
    </lineage>
</organism>
<comment type="cofactor">
    <cofactor evidence="1">
        <name>FAD</name>
        <dbReference type="ChEBI" id="CHEBI:57692"/>
    </cofactor>
</comment>
<name>A0A318E8H3_9GAMM</name>
<dbReference type="GO" id="GO:0003995">
    <property type="term" value="F:acyl-CoA dehydrogenase activity"/>
    <property type="evidence" value="ECO:0007669"/>
    <property type="project" value="TreeGrafter"/>
</dbReference>
<gene>
    <name evidence="8" type="ORF">C8D93_10412</name>
</gene>
<accession>A0A318E8H3</accession>
<dbReference type="GO" id="GO:0050660">
    <property type="term" value="F:flavin adenine dinucleotide binding"/>
    <property type="evidence" value="ECO:0007669"/>
    <property type="project" value="InterPro"/>
</dbReference>
<feature type="domain" description="Acyl-CoA dehydrogenase/oxidase C-terminal" evidence="6">
    <location>
        <begin position="202"/>
        <end position="321"/>
    </location>
</feature>
<dbReference type="PANTHER" id="PTHR43884:SF20">
    <property type="entry name" value="ACYL-COA DEHYDROGENASE FADE28"/>
    <property type="match status" value="1"/>
</dbReference>
<dbReference type="Gene3D" id="1.20.140.10">
    <property type="entry name" value="Butyryl-CoA Dehydrogenase, subunit A, domain 3"/>
    <property type="match status" value="1"/>
</dbReference>
<dbReference type="InterPro" id="IPR009100">
    <property type="entry name" value="AcylCoA_DH/oxidase_NM_dom_sf"/>
</dbReference>
<dbReference type="InterPro" id="IPR036250">
    <property type="entry name" value="AcylCo_DH-like_C"/>
</dbReference>
<dbReference type="Proteomes" id="UP000248330">
    <property type="component" value="Unassembled WGS sequence"/>
</dbReference>
<dbReference type="AlphaFoldDB" id="A0A318E8H3"/>
<evidence type="ECO:0000256" key="1">
    <source>
        <dbReference type="ARBA" id="ARBA00001974"/>
    </source>
</evidence>
<dbReference type="InterPro" id="IPR009075">
    <property type="entry name" value="AcylCo_DH/oxidase_C"/>
</dbReference>
<dbReference type="SUPFAM" id="SSF56645">
    <property type="entry name" value="Acyl-CoA dehydrogenase NM domain-like"/>
    <property type="match status" value="1"/>
</dbReference>
<dbReference type="InterPro" id="IPR037069">
    <property type="entry name" value="AcylCoA_DH/ox_N_sf"/>
</dbReference>
<dbReference type="SUPFAM" id="SSF47203">
    <property type="entry name" value="Acyl-CoA dehydrogenase C-terminal domain-like"/>
    <property type="match status" value="1"/>
</dbReference>
<evidence type="ECO:0000313" key="9">
    <source>
        <dbReference type="Proteomes" id="UP000248330"/>
    </source>
</evidence>
<dbReference type="PANTHER" id="PTHR43884">
    <property type="entry name" value="ACYL-COA DEHYDROGENASE"/>
    <property type="match status" value="1"/>
</dbReference>
<dbReference type="Gene3D" id="1.10.540.10">
    <property type="entry name" value="Acyl-CoA dehydrogenase/oxidase, N-terminal domain"/>
    <property type="match status" value="1"/>
</dbReference>
<evidence type="ECO:0000256" key="3">
    <source>
        <dbReference type="ARBA" id="ARBA00022630"/>
    </source>
</evidence>
<keyword evidence="5" id="KW-0560">Oxidoreductase</keyword>
<evidence type="ECO:0000256" key="4">
    <source>
        <dbReference type="ARBA" id="ARBA00022827"/>
    </source>
</evidence>
<feature type="domain" description="Acyl-CoA dehydrogenase/oxidase N-terminal" evidence="7">
    <location>
        <begin position="11"/>
        <end position="89"/>
    </location>
</feature>
<dbReference type="Pfam" id="PF02771">
    <property type="entry name" value="Acyl-CoA_dh_N"/>
    <property type="match status" value="1"/>
</dbReference>
<dbReference type="Pfam" id="PF00441">
    <property type="entry name" value="Acyl-CoA_dh_1"/>
    <property type="match status" value="1"/>
</dbReference>
<protein>
    <submittedName>
        <fullName evidence="8">Alkylation response protein AidB-like acyl-CoA dehydrogenase</fullName>
    </submittedName>
</protein>
<sequence>MNAELSELRDSARQVLAAEGLAAPEDKTWPLALDLGWLLVAVPEAQGGLGQGLAGACAFHAEMGRSLCAAPYLPAMLAMEAAIHAGREDWIERLGASGFVTAPLVDPTLTITDGGIVAGMASAVPSADRASHVLLGSEAGDCVALVALQQAGIDARHRETWDTTRRLFDLRFDNVAGDPSLVLARGNDAHVLSRRLATHRDFALAADAVGGAATALEMTVEYLKTRRQFGRPLALFQALKHRCADLKARIAAAEALLADSLVRVGTEVDSERAEALGKAAKSFAVSAYAAVAEEMLQLHGGIGMTAEHACHLFLKRALLDEQLGRCTSYELDVADTLLGAG</sequence>
<dbReference type="RefSeq" id="WP_110264829.1">
    <property type="nucleotide sequence ID" value="NZ_CAKZQT010000009.1"/>
</dbReference>
<evidence type="ECO:0000259" key="6">
    <source>
        <dbReference type="Pfam" id="PF00441"/>
    </source>
</evidence>
<keyword evidence="4" id="KW-0274">FAD</keyword>
<dbReference type="OrthoDB" id="7328575at2"/>
<reference evidence="8 9" key="1">
    <citation type="submission" date="2018-04" db="EMBL/GenBank/DDBJ databases">
        <title>Genomic Encyclopedia of Type Strains, Phase IV (KMG-IV): sequencing the most valuable type-strain genomes for metagenomic binning, comparative biology and taxonomic classification.</title>
        <authorList>
            <person name="Goeker M."/>
        </authorList>
    </citation>
    <scope>NUCLEOTIDE SEQUENCE [LARGE SCALE GENOMIC DNA]</scope>
    <source>
        <strain evidence="8 9">DSM 104150</strain>
    </source>
</reference>
<keyword evidence="9" id="KW-1185">Reference proteome</keyword>
<comment type="similarity">
    <text evidence="2">Belongs to the acyl-CoA dehydrogenase family.</text>
</comment>
<dbReference type="EMBL" id="QICN01000004">
    <property type="protein sequence ID" value="PXV68317.1"/>
    <property type="molecule type" value="Genomic_DNA"/>
</dbReference>
<evidence type="ECO:0000256" key="5">
    <source>
        <dbReference type="ARBA" id="ARBA00023002"/>
    </source>
</evidence>
<dbReference type="InterPro" id="IPR013786">
    <property type="entry name" value="AcylCoA_DH/ox_N"/>
</dbReference>
<evidence type="ECO:0000256" key="2">
    <source>
        <dbReference type="ARBA" id="ARBA00009347"/>
    </source>
</evidence>
<proteinExistence type="inferred from homology"/>